<evidence type="ECO:0000313" key="2">
    <source>
        <dbReference type="Proteomes" id="UP001174136"/>
    </source>
</evidence>
<sequence>MLRRLSEQNQILKLSINKSVSLKKAHFVGPVPNELASRGVKGQYSEMVGDQWTIKISTGDNTFVINGDICRVYNVVECTDATYIVYKRFSNKSVFFTYPFSSDFLNIFSVSLLSEHYVFAKVCAVAHKCVLLPHRGGFVAIPIQHSQPSIRAILLCTTSTSTILPSNDILIFSTSTTRPSSDILIFYTSTTHPASAILMFSISTTLPFRAPLLFCISS</sequence>
<keyword evidence="2" id="KW-1185">Reference proteome</keyword>
<evidence type="ECO:0000313" key="1">
    <source>
        <dbReference type="EMBL" id="KAK0155404.1"/>
    </source>
</evidence>
<dbReference type="Proteomes" id="UP001174136">
    <property type="component" value="Unassembled WGS sequence"/>
</dbReference>
<accession>A0AA47NBK7</accession>
<gene>
    <name evidence="1" type="ORF">N1851_002202</name>
</gene>
<dbReference type="EMBL" id="JAOPHQ010000287">
    <property type="protein sequence ID" value="KAK0155404.1"/>
    <property type="molecule type" value="Genomic_DNA"/>
</dbReference>
<dbReference type="AlphaFoldDB" id="A0AA47NBK7"/>
<protein>
    <submittedName>
        <fullName evidence="1">Uncharacterized protein</fullName>
    </submittedName>
</protein>
<comment type="caution">
    <text evidence="1">The sequence shown here is derived from an EMBL/GenBank/DDBJ whole genome shotgun (WGS) entry which is preliminary data.</text>
</comment>
<name>A0AA47NBK7_MERPO</name>
<reference evidence="1" key="1">
    <citation type="journal article" date="2023" name="Front. Mar. Sci.">
        <title>A new Merluccius polli reference genome to investigate the effects of global change in West African waters.</title>
        <authorList>
            <person name="Mateo J.L."/>
            <person name="Blanco-Fernandez C."/>
            <person name="Garcia-Vazquez E."/>
            <person name="Machado-Schiaffino G."/>
        </authorList>
    </citation>
    <scope>NUCLEOTIDE SEQUENCE</scope>
    <source>
        <strain evidence="1">C29</strain>
        <tissue evidence="1">Fin</tissue>
    </source>
</reference>
<organism evidence="1 2">
    <name type="scientific">Merluccius polli</name>
    <name type="common">Benguela hake</name>
    <name type="synonym">Merluccius cadenati</name>
    <dbReference type="NCBI Taxonomy" id="89951"/>
    <lineage>
        <taxon>Eukaryota</taxon>
        <taxon>Metazoa</taxon>
        <taxon>Chordata</taxon>
        <taxon>Craniata</taxon>
        <taxon>Vertebrata</taxon>
        <taxon>Euteleostomi</taxon>
        <taxon>Actinopterygii</taxon>
        <taxon>Neopterygii</taxon>
        <taxon>Teleostei</taxon>
        <taxon>Neoteleostei</taxon>
        <taxon>Acanthomorphata</taxon>
        <taxon>Zeiogadaria</taxon>
        <taxon>Gadariae</taxon>
        <taxon>Gadiformes</taxon>
        <taxon>Gadoidei</taxon>
        <taxon>Merlucciidae</taxon>
        <taxon>Merluccius</taxon>
    </lineage>
</organism>
<proteinExistence type="predicted"/>